<dbReference type="SUPFAM" id="SSF82215">
    <property type="entry name" value="C-terminal autoproteolytic domain of nucleoporin nup98"/>
    <property type="match status" value="1"/>
</dbReference>
<dbReference type="FunFam" id="3.30.1610.10:FF:000002">
    <property type="entry name" value="nuclear pore complex protein NUP98A"/>
    <property type="match status" value="1"/>
</dbReference>
<keyword evidence="6" id="KW-0906">Nuclear pore complex</keyword>
<organism evidence="11 12">
    <name type="scientific">Quillaja saponaria</name>
    <name type="common">Soap bark tree</name>
    <dbReference type="NCBI Taxonomy" id="32244"/>
    <lineage>
        <taxon>Eukaryota</taxon>
        <taxon>Viridiplantae</taxon>
        <taxon>Streptophyta</taxon>
        <taxon>Embryophyta</taxon>
        <taxon>Tracheophyta</taxon>
        <taxon>Spermatophyta</taxon>
        <taxon>Magnoliopsida</taxon>
        <taxon>eudicotyledons</taxon>
        <taxon>Gunneridae</taxon>
        <taxon>Pentapetalae</taxon>
        <taxon>rosids</taxon>
        <taxon>fabids</taxon>
        <taxon>Fabales</taxon>
        <taxon>Quillajaceae</taxon>
        <taxon>Quillaja</taxon>
    </lineage>
</organism>
<dbReference type="PANTHER" id="PTHR23198">
    <property type="entry name" value="NUCLEOPORIN"/>
    <property type="match status" value="1"/>
</dbReference>
<dbReference type="EMBL" id="JARAOO010000011">
    <property type="protein sequence ID" value="KAJ7951968.1"/>
    <property type="molecule type" value="Genomic_DNA"/>
</dbReference>
<dbReference type="InterPro" id="IPR021967">
    <property type="entry name" value="Nup98_C"/>
</dbReference>
<dbReference type="GO" id="GO:0048573">
    <property type="term" value="P:photoperiodism, flowering"/>
    <property type="evidence" value="ECO:0007669"/>
    <property type="project" value="UniProtKB-ARBA"/>
</dbReference>
<keyword evidence="7" id="KW-0539">Nucleus</keyword>
<keyword evidence="3" id="KW-0509">mRNA transport</keyword>
<feature type="compositionally biased region" description="Polar residues" evidence="9">
    <location>
        <begin position="1"/>
        <end position="11"/>
    </location>
</feature>
<evidence type="ECO:0000256" key="6">
    <source>
        <dbReference type="ARBA" id="ARBA00023132"/>
    </source>
</evidence>
<comment type="subcellular location">
    <subcellularLocation>
        <location evidence="1">Nucleus</location>
        <location evidence="1">Nuclear pore complex</location>
    </subcellularLocation>
</comment>
<dbReference type="PANTHER" id="PTHR23198:SF26">
    <property type="entry name" value="NUCLEAR PORE COMPLEX PROTEIN NUP96"/>
    <property type="match status" value="1"/>
</dbReference>
<sequence>MASPSMLSISGDSVEFGSSESKMSIGSSCTVECNVGRISNSRIVSHFKKRRISYNTDSPSGEIMREIEAYLPSFQSPGYYMEPSLKELAMRELLDPGYCSRVPDFTVGRFDYGCVKYLGETDIRELDLDKIVKFCRHEVVVYDNENVKPAVGQGLNKPAEVTLVLDSRSDEIEKQQLDFFVRKLRQCAKRQGARFISFDPTNGEWKFSVQHFSRFGLIEDDEEDIIMDDAAAVQDPAEIDDDEIYNDVDEENEINMTQIEFSHSLPAHLRLDPVRMREMRMLMFPDEEEEAEDLNQKSMSGKEYARPLQNSAQIMSQRSSPPVPRKTPLALLDYSHGRFESNSPGAILMAQQHKGMPLKTLKAEGFELDLKHETPTAGNHSRNIVDAALFMGRSFRVGWGPNGILVHTGAQVGSDNRHNMLSSVVNLEKVAIDKVVRDENDKVRQELADFTFDFPLNLHKGMNHEIKEVEIGSCKLKLQKLVANRTMLSEICRSYYDILLRHSDVTVLSSSARLGLTHQVMVWELIRVLFSDREFKGRLESVGEDNEEDMMQDVKEASQDVDPEALPLIRRAEFSCWLQESVSDHVQNEISFLSESDYLEHIFVLLTGRQLDASVELAVSKGDVRLACLLSQAGGSTVNRSDVARQLDLWKINGLDFSFIEKDRIRLFELLAGNIHGSLHDVKIDWKRFLGLLMWYQLPPDTPLTIVFQSYKHLLDQGRAPYPVPLFIDEGPPEEAVNFSMEVHFDISYYLMLLHASEERESSFLKTMFSAFSSTNDPLDYHMIWHQRAVLEAVGAINSDDLHLLDMGFVSQLLCQGKCHWAIYVILHMPHREDFPCLHVNLIQEILFQYCEAWSSEESQRQFIEDLGIPAEWLDEAMAVYYNYNGDLSKALEHFLGCAHWQKAHTIFVTSIAHKLFLSAKHTEIWRLATSMEDHKSEIENWDLGAGIYISFYLMRNSLQGDINSMSDLDSLETKNAACKDFVDQLNESLAVWGGRLPVDGRVAYSKMAEEICGLLLSAISEGSTRDDQLNCFDTVFAAPIPEDHRSGRLQDAVSLFTCFLSEVAS</sequence>
<reference evidence="11" key="1">
    <citation type="journal article" date="2023" name="Science">
        <title>Elucidation of the pathway for biosynthesis of saponin adjuvants from the soapbark tree.</title>
        <authorList>
            <person name="Reed J."/>
            <person name="Orme A."/>
            <person name="El-Demerdash A."/>
            <person name="Owen C."/>
            <person name="Martin L.B.B."/>
            <person name="Misra R.C."/>
            <person name="Kikuchi S."/>
            <person name="Rejzek M."/>
            <person name="Martin A.C."/>
            <person name="Harkess A."/>
            <person name="Leebens-Mack J."/>
            <person name="Louveau T."/>
            <person name="Stephenson M.J."/>
            <person name="Osbourn A."/>
        </authorList>
    </citation>
    <scope>NUCLEOTIDE SEQUENCE</scope>
    <source>
        <strain evidence="11">S10</strain>
    </source>
</reference>
<dbReference type="GO" id="GO:0005643">
    <property type="term" value="C:nuclear pore"/>
    <property type="evidence" value="ECO:0007669"/>
    <property type="project" value="UniProtKB-SubCell"/>
</dbReference>
<evidence type="ECO:0000313" key="11">
    <source>
        <dbReference type="EMBL" id="KAJ7951968.1"/>
    </source>
</evidence>
<comment type="caution">
    <text evidence="11">The sequence shown here is derived from an EMBL/GenBank/DDBJ whole genome shotgun (WGS) entry which is preliminary data.</text>
</comment>
<dbReference type="GO" id="GO:0015031">
    <property type="term" value="P:protein transport"/>
    <property type="evidence" value="ECO:0007669"/>
    <property type="project" value="UniProtKB-KW"/>
</dbReference>
<dbReference type="InterPro" id="IPR037665">
    <property type="entry name" value="Nucleoporin_S59-like"/>
</dbReference>
<evidence type="ECO:0000256" key="2">
    <source>
        <dbReference type="ARBA" id="ARBA00022448"/>
    </source>
</evidence>
<dbReference type="PROSITE" id="PS51434">
    <property type="entry name" value="NUP_C"/>
    <property type="match status" value="1"/>
</dbReference>
<name>A0AAD7L659_QUISA</name>
<keyword evidence="5" id="KW-0811">Translocation</keyword>
<dbReference type="InterPro" id="IPR036903">
    <property type="entry name" value="Nup98_auto-Pept-S59_dom_sf"/>
</dbReference>
<dbReference type="Gene3D" id="1.25.40.690">
    <property type="match status" value="1"/>
</dbReference>
<dbReference type="Pfam" id="PF04096">
    <property type="entry name" value="Nucleoporin2"/>
    <property type="match status" value="1"/>
</dbReference>
<comment type="subunit">
    <text evidence="8">Part of the nuclear pore complex (NPC). The NPC has an eight-fold symmetrical structure comprising a central transport channel and two rings, the cytoplasmic and nuclear rings, to which eight filaments are attached. The cytoplasmic filaments have loose ends, while the nuclear filaments are joined in a distal ring, forming a nuclear basket. NPCs are highly dynamic in configuration and composition, and can be devided in 3 subcomplexes, the NUP62 subcomplex, the NUP107-160 subcomplex and the NUP93 subcomplex, containing approximately 30 different nucleoporin proteins.</text>
</comment>
<evidence type="ECO:0000256" key="4">
    <source>
        <dbReference type="ARBA" id="ARBA00022927"/>
    </source>
</evidence>
<dbReference type="InterPro" id="IPR007230">
    <property type="entry name" value="Nup98_auto-Pept-S59_dom"/>
</dbReference>
<keyword evidence="2" id="KW-0813">Transport</keyword>
<protein>
    <submittedName>
        <fullName evidence="11">Nuclear pore complex protein NUP96</fullName>
    </submittedName>
</protein>
<dbReference type="AlphaFoldDB" id="A0AAD7L659"/>
<proteinExistence type="predicted"/>
<dbReference type="Proteomes" id="UP001163823">
    <property type="component" value="Chromosome 11"/>
</dbReference>
<feature type="domain" description="Peptidase S59" evidence="10">
    <location>
        <begin position="76"/>
        <end position="212"/>
    </location>
</feature>
<evidence type="ECO:0000259" key="10">
    <source>
        <dbReference type="PROSITE" id="PS51434"/>
    </source>
</evidence>
<keyword evidence="4" id="KW-0653">Protein transport</keyword>
<dbReference type="GO" id="GO:0051028">
    <property type="term" value="P:mRNA transport"/>
    <property type="evidence" value="ECO:0007669"/>
    <property type="project" value="UniProtKB-KW"/>
</dbReference>
<evidence type="ECO:0000256" key="1">
    <source>
        <dbReference type="ARBA" id="ARBA00004567"/>
    </source>
</evidence>
<evidence type="ECO:0000256" key="3">
    <source>
        <dbReference type="ARBA" id="ARBA00022816"/>
    </source>
</evidence>
<accession>A0AAD7L659</accession>
<gene>
    <name evidence="11" type="ORF">O6P43_027936</name>
</gene>
<evidence type="ECO:0000256" key="9">
    <source>
        <dbReference type="SAM" id="MobiDB-lite"/>
    </source>
</evidence>
<evidence type="ECO:0000313" key="12">
    <source>
        <dbReference type="Proteomes" id="UP001163823"/>
    </source>
</evidence>
<feature type="region of interest" description="Disordered" evidence="9">
    <location>
        <begin position="1"/>
        <end position="20"/>
    </location>
</feature>
<evidence type="ECO:0000256" key="5">
    <source>
        <dbReference type="ARBA" id="ARBA00023010"/>
    </source>
</evidence>
<dbReference type="Pfam" id="PF12110">
    <property type="entry name" value="Nup96"/>
    <property type="match status" value="1"/>
</dbReference>
<evidence type="ECO:0000256" key="7">
    <source>
        <dbReference type="ARBA" id="ARBA00023242"/>
    </source>
</evidence>
<dbReference type="Gene3D" id="3.30.1610.10">
    <property type="entry name" value="Peptidase S59, nucleoporin"/>
    <property type="match status" value="1"/>
</dbReference>
<evidence type="ECO:0000256" key="8">
    <source>
        <dbReference type="ARBA" id="ARBA00065263"/>
    </source>
</evidence>
<dbReference type="FunFam" id="1.25.40.690:FF:000002">
    <property type="entry name" value="Nuclear pore complex protein NUP96"/>
    <property type="match status" value="1"/>
</dbReference>
<dbReference type="GO" id="GO:0017056">
    <property type="term" value="F:structural constituent of nuclear pore"/>
    <property type="evidence" value="ECO:0007669"/>
    <property type="project" value="InterPro"/>
</dbReference>
<keyword evidence="12" id="KW-1185">Reference proteome</keyword>